<dbReference type="EMBL" id="GBXM01084114">
    <property type="protein sequence ID" value="JAH24463.1"/>
    <property type="molecule type" value="Transcribed_RNA"/>
</dbReference>
<evidence type="ECO:0000313" key="1">
    <source>
        <dbReference type="EMBL" id="JAH24463.1"/>
    </source>
</evidence>
<reference evidence="1" key="2">
    <citation type="journal article" date="2015" name="Fish Shellfish Immunol.">
        <title>Early steps in the European eel (Anguilla anguilla)-Vibrio vulnificus interaction in the gills: Role of the RtxA13 toxin.</title>
        <authorList>
            <person name="Callol A."/>
            <person name="Pajuelo D."/>
            <person name="Ebbesson L."/>
            <person name="Teles M."/>
            <person name="MacKenzie S."/>
            <person name="Amaro C."/>
        </authorList>
    </citation>
    <scope>NUCLEOTIDE SEQUENCE</scope>
</reference>
<name>A0A0E9R7Z6_ANGAN</name>
<reference evidence="1" key="1">
    <citation type="submission" date="2014-11" db="EMBL/GenBank/DDBJ databases">
        <authorList>
            <person name="Amaro Gonzalez C."/>
        </authorList>
    </citation>
    <scope>NUCLEOTIDE SEQUENCE</scope>
</reference>
<sequence length="62" mass="6891">MAKASSIWAKTASASPVWAWRKSCRKLSYVTGSKNAKSCQFTFLPSRTLITCLFKVMGHSSF</sequence>
<organism evidence="1">
    <name type="scientific">Anguilla anguilla</name>
    <name type="common">European freshwater eel</name>
    <name type="synonym">Muraena anguilla</name>
    <dbReference type="NCBI Taxonomy" id="7936"/>
    <lineage>
        <taxon>Eukaryota</taxon>
        <taxon>Metazoa</taxon>
        <taxon>Chordata</taxon>
        <taxon>Craniata</taxon>
        <taxon>Vertebrata</taxon>
        <taxon>Euteleostomi</taxon>
        <taxon>Actinopterygii</taxon>
        <taxon>Neopterygii</taxon>
        <taxon>Teleostei</taxon>
        <taxon>Anguilliformes</taxon>
        <taxon>Anguillidae</taxon>
        <taxon>Anguilla</taxon>
    </lineage>
</organism>
<proteinExistence type="predicted"/>
<protein>
    <submittedName>
        <fullName evidence="1">Uncharacterized protein</fullName>
    </submittedName>
</protein>
<accession>A0A0E9R7Z6</accession>
<dbReference type="AlphaFoldDB" id="A0A0E9R7Z6"/>